<feature type="transmembrane region" description="Helical" evidence="9">
    <location>
        <begin position="97"/>
        <end position="120"/>
    </location>
</feature>
<dbReference type="EMBL" id="CAJB01000101">
    <property type="protein sequence ID" value="CCH77366.1"/>
    <property type="molecule type" value="Genomic_DNA"/>
</dbReference>
<gene>
    <name evidence="11" type="ORF">BN12_190009</name>
</gene>
<dbReference type="Gene3D" id="3.30.565.10">
    <property type="entry name" value="Histidine kinase-like ATPase, C-terminal domain"/>
    <property type="match status" value="1"/>
</dbReference>
<reference evidence="11 12" key="1">
    <citation type="journal article" date="2013" name="ISME J.">
        <title>A metabolic model for members of the genus Tetrasphaera involved in enhanced biological phosphorus removal.</title>
        <authorList>
            <person name="Kristiansen R."/>
            <person name="Nguyen H.T.T."/>
            <person name="Saunders A.M."/>
            <person name="Nielsen J.L."/>
            <person name="Wimmer R."/>
            <person name="Le V.Q."/>
            <person name="McIlroy S.J."/>
            <person name="Petrovski S."/>
            <person name="Seviour R.J."/>
            <person name="Calteau A."/>
            <person name="Nielsen K.L."/>
            <person name="Nielsen P.H."/>
        </authorList>
    </citation>
    <scope>NUCLEOTIDE SEQUENCE [LARGE SCALE GENOMIC DNA]</scope>
    <source>
        <strain evidence="11 12">T1-X7</strain>
    </source>
</reference>
<dbReference type="STRING" id="1194083.BN12_190009"/>
<dbReference type="Proteomes" id="UP000035721">
    <property type="component" value="Unassembled WGS sequence"/>
</dbReference>
<dbReference type="InterPro" id="IPR003594">
    <property type="entry name" value="HATPase_dom"/>
</dbReference>
<keyword evidence="6 11" id="KW-0418">Kinase</keyword>
<keyword evidence="12" id="KW-1185">Reference proteome</keyword>
<comment type="catalytic activity">
    <reaction evidence="1">
        <text>ATP + protein L-histidine = ADP + protein N-phospho-L-histidine.</text>
        <dbReference type="EC" id="2.7.13.3"/>
    </reaction>
</comment>
<feature type="domain" description="Histidine kinase/HSP90-like ATPase" evidence="10">
    <location>
        <begin position="496"/>
        <end position="586"/>
    </location>
</feature>
<feature type="transmembrane region" description="Helical" evidence="9">
    <location>
        <begin position="44"/>
        <end position="66"/>
    </location>
</feature>
<dbReference type="GO" id="GO:0016020">
    <property type="term" value="C:membrane"/>
    <property type="evidence" value="ECO:0007669"/>
    <property type="project" value="InterPro"/>
</dbReference>
<dbReference type="GO" id="GO:0005524">
    <property type="term" value="F:ATP binding"/>
    <property type="evidence" value="ECO:0007669"/>
    <property type="project" value="UniProtKB-KW"/>
</dbReference>
<dbReference type="InterPro" id="IPR036890">
    <property type="entry name" value="HATPase_C_sf"/>
</dbReference>
<dbReference type="SUPFAM" id="SSF55874">
    <property type="entry name" value="ATPase domain of HSP90 chaperone/DNA topoisomerase II/histidine kinase"/>
    <property type="match status" value="1"/>
</dbReference>
<feature type="transmembrane region" description="Helical" evidence="9">
    <location>
        <begin position="240"/>
        <end position="258"/>
    </location>
</feature>
<keyword evidence="9" id="KW-1133">Transmembrane helix</keyword>
<evidence type="ECO:0000256" key="2">
    <source>
        <dbReference type="ARBA" id="ARBA00012438"/>
    </source>
</evidence>
<accession>A0A077LUU0</accession>
<feature type="transmembrane region" description="Helical" evidence="9">
    <location>
        <begin position="12"/>
        <end position="32"/>
    </location>
</feature>
<dbReference type="EC" id="2.7.13.3" evidence="2"/>
<evidence type="ECO:0000256" key="6">
    <source>
        <dbReference type="ARBA" id="ARBA00022777"/>
    </source>
</evidence>
<dbReference type="InterPro" id="IPR050482">
    <property type="entry name" value="Sensor_HK_TwoCompSys"/>
</dbReference>
<keyword evidence="9" id="KW-0812">Transmembrane</keyword>
<feature type="transmembrane region" description="Helical" evidence="9">
    <location>
        <begin position="73"/>
        <end position="91"/>
    </location>
</feature>
<evidence type="ECO:0000256" key="1">
    <source>
        <dbReference type="ARBA" id="ARBA00000085"/>
    </source>
</evidence>
<comment type="caution">
    <text evidence="11">The sequence shown here is derived from an EMBL/GenBank/DDBJ whole genome shotgun (WGS) entry which is preliminary data.</text>
</comment>
<name>A0A077LUU0_9MICO</name>
<dbReference type="AlphaFoldDB" id="A0A077LUU0"/>
<protein>
    <recommendedName>
        <fullName evidence="2">histidine kinase</fullName>
        <ecNumber evidence="2">2.7.13.3</ecNumber>
    </recommendedName>
</protein>
<dbReference type="CDD" id="cd16917">
    <property type="entry name" value="HATPase_UhpB-NarQ-NarX-like"/>
    <property type="match status" value="1"/>
</dbReference>
<keyword evidence="9" id="KW-0472">Membrane</keyword>
<feature type="transmembrane region" description="Helical" evidence="9">
    <location>
        <begin position="171"/>
        <end position="193"/>
    </location>
</feature>
<evidence type="ECO:0000256" key="3">
    <source>
        <dbReference type="ARBA" id="ARBA00022553"/>
    </source>
</evidence>
<evidence type="ECO:0000313" key="12">
    <source>
        <dbReference type="Proteomes" id="UP000035721"/>
    </source>
</evidence>
<organism evidence="11 12">
    <name type="scientific">Nostocoides japonicum T1-X7</name>
    <dbReference type="NCBI Taxonomy" id="1194083"/>
    <lineage>
        <taxon>Bacteria</taxon>
        <taxon>Bacillati</taxon>
        <taxon>Actinomycetota</taxon>
        <taxon>Actinomycetes</taxon>
        <taxon>Micrococcales</taxon>
        <taxon>Intrasporangiaceae</taxon>
        <taxon>Nostocoides</taxon>
    </lineage>
</organism>
<dbReference type="PANTHER" id="PTHR24421">
    <property type="entry name" value="NITRATE/NITRITE SENSOR PROTEIN NARX-RELATED"/>
    <property type="match status" value="1"/>
</dbReference>
<evidence type="ECO:0000256" key="9">
    <source>
        <dbReference type="SAM" id="Phobius"/>
    </source>
</evidence>
<evidence type="ECO:0000259" key="10">
    <source>
        <dbReference type="SMART" id="SM00387"/>
    </source>
</evidence>
<dbReference type="Pfam" id="PF02518">
    <property type="entry name" value="HATPase_c"/>
    <property type="match status" value="1"/>
</dbReference>
<dbReference type="Gene3D" id="1.20.5.1930">
    <property type="match status" value="1"/>
</dbReference>
<dbReference type="SMART" id="SM00387">
    <property type="entry name" value="HATPase_c"/>
    <property type="match status" value="1"/>
</dbReference>
<evidence type="ECO:0000256" key="7">
    <source>
        <dbReference type="ARBA" id="ARBA00022840"/>
    </source>
</evidence>
<evidence type="ECO:0000313" key="11">
    <source>
        <dbReference type="EMBL" id="CCH77366.1"/>
    </source>
</evidence>
<keyword evidence="7" id="KW-0067">ATP-binding</keyword>
<dbReference type="GO" id="GO:0046983">
    <property type="term" value="F:protein dimerization activity"/>
    <property type="evidence" value="ECO:0007669"/>
    <property type="project" value="InterPro"/>
</dbReference>
<proteinExistence type="predicted"/>
<feature type="transmembrane region" description="Helical" evidence="9">
    <location>
        <begin position="205"/>
        <end position="228"/>
    </location>
</feature>
<dbReference type="RefSeq" id="WP_083454397.1">
    <property type="nucleotide sequence ID" value="NZ_HF570958.1"/>
</dbReference>
<evidence type="ECO:0000256" key="8">
    <source>
        <dbReference type="ARBA" id="ARBA00023012"/>
    </source>
</evidence>
<dbReference type="PANTHER" id="PTHR24421:SF10">
    <property type="entry name" value="NITRATE_NITRITE SENSOR PROTEIN NARQ"/>
    <property type="match status" value="1"/>
</dbReference>
<keyword evidence="8" id="KW-0902">Two-component regulatory system</keyword>
<dbReference type="OrthoDB" id="5242012at2"/>
<keyword evidence="4" id="KW-0808">Transferase</keyword>
<dbReference type="InterPro" id="IPR011712">
    <property type="entry name" value="Sig_transdc_His_kin_sub3_dim/P"/>
</dbReference>
<keyword evidence="5" id="KW-0547">Nucleotide-binding</keyword>
<dbReference type="GO" id="GO:0000155">
    <property type="term" value="F:phosphorelay sensor kinase activity"/>
    <property type="evidence" value="ECO:0007669"/>
    <property type="project" value="InterPro"/>
</dbReference>
<keyword evidence="3" id="KW-0597">Phosphoprotein</keyword>
<sequence>MAGGVLGTRASAPGLDAALAFIAFLFAGLGLVEMVLTTEPSRASAWLLILTPLLAWIYCAAGLLAWRRRPSNRLGLLLVIGAAAWLGAGLTGAHEPALVAAGLVLATSPLAVVVHLVHAFPSGELRGASRPIVAFGYVVALGMQVPLYLYADAPAPYDVLAVADRPGLVTLATWVQGTSGALVMVATTVVLVRRLRDVEPRRRRVLAPLLGYGVVAVLMVPFASHVLGPLLHLDDNGIDVTQMVALAGIPVAFVLVLLRGGFGRTGEVQELGAWLSSGPGARPALAQALAETLGDPTLELWFWVPGRERYVDGAGGVVGPLPSGGHRGLVEVELGGDRIGAIVYDATLLADPETVRGAGRVVALALERERLTAELLGTREVLRHTLTRVVESADQERRRIARDLHDGLQSRLVLLGVEAYEIETDPTASPSLSQAARRLRKGLDDGAGELRRLVHGVLPAALIERGLYAATEEFVAQLPIRTSVSFPSGGARLPAAIESAAYFVVTEALTNTLKHAYADEARVHMELRGGRLRIAVTDNGVGGASPETAGGLDGLADRVAALGGRVDVDSPPGGGTTLLMEVPCVSS</sequence>
<feature type="transmembrane region" description="Helical" evidence="9">
    <location>
        <begin position="132"/>
        <end position="151"/>
    </location>
</feature>
<evidence type="ECO:0000256" key="4">
    <source>
        <dbReference type="ARBA" id="ARBA00022679"/>
    </source>
</evidence>
<evidence type="ECO:0000256" key="5">
    <source>
        <dbReference type="ARBA" id="ARBA00022741"/>
    </source>
</evidence>
<dbReference type="Pfam" id="PF07730">
    <property type="entry name" value="HisKA_3"/>
    <property type="match status" value="1"/>
</dbReference>